<feature type="compositionally biased region" description="Polar residues" evidence="1">
    <location>
        <begin position="269"/>
        <end position="287"/>
    </location>
</feature>
<dbReference type="OrthoDB" id="3062801at2759"/>
<evidence type="ECO:0000256" key="1">
    <source>
        <dbReference type="SAM" id="MobiDB-lite"/>
    </source>
</evidence>
<protein>
    <submittedName>
        <fullName evidence="2">Uncharacterized protein</fullName>
    </submittedName>
</protein>
<feature type="compositionally biased region" description="Polar residues" evidence="1">
    <location>
        <begin position="202"/>
        <end position="213"/>
    </location>
</feature>
<feature type="compositionally biased region" description="Polar residues" evidence="1">
    <location>
        <begin position="121"/>
        <end position="137"/>
    </location>
</feature>
<gene>
    <name evidence="2" type="ORF">AG1IA_09036</name>
</gene>
<sequence>MRDMSERRLSRDFSRANHFRDRRGLSLAARVRASLAVESAKGQCIVTPVLYLINWATLLITTLTIAVTTPSSNSRICTALIVIGLCEPNWTDSVGTVASPPPRRLASSPRQLSIVMDGDENTPSTSRMTRSNASTRHSTGEDLDSSRSTIPFPSAQNESNNDRPEESQGNFSAVIQALRSIVQTPPPSDDGRNLTPVPPASPLQSSSTPQLATPLQVPKPSLPAYHSPSEDRIRRMSSPLKPSLSNVDSLASSRHDGAPKKVSFDHASSGPTVSMQNLTNGTFASVD</sequence>
<evidence type="ECO:0000313" key="2">
    <source>
        <dbReference type="EMBL" id="ELU36927.1"/>
    </source>
</evidence>
<reference evidence="2 3" key="1">
    <citation type="journal article" date="2013" name="Nat. Commun.">
        <title>The evolution and pathogenic mechanisms of the rice sheath blight pathogen.</title>
        <authorList>
            <person name="Zheng A."/>
            <person name="Lin R."/>
            <person name="Xu L."/>
            <person name="Qin P."/>
            <person name="Tang C."/>
            <person name="Ai P."/>
            <person name="Zhang D."/>
            <person name="Liu Y."/>
            <person name="Sun Z."/>
            <person name="Feng H."/>
            <person name="Wang Y."/>
            <person name="Chen Y."/>
            <person name="Liang X."/>
            <person name="Fu R."/>
            <person name="Li Q."/>
            <person name="Zhang J."/>
            <person name="Yu X."/>
            <person name="Xie Z."/>
            <person name="Ding L."/>
            <person name="Guan P."/>
            <person name="Tang J."/>
            <person name="Liang Y."/>
            <person name="Wang S."/>
            <person name="Deng Q."/>
            <person name="Li S."/>
            <person name="Zhu J."/>
            <person name="Wang L."/>
            <person name="Liu H."/>
            <person name="Li P."/>
        </authorList>
    </citation>
    <scope>NUCLEOTIDE SEQUENCE [LARGE SCALE GENOMIC DNA]</scope>
    <source>
        <strain evidence="3">AG-1 IA</strain>
    </source>
</reference>
<comment type="caution">
    <text evidence="2">The sequence shown here is derived from an EMBL/GenBank/DDBJ whole genome shotgun (WGS) entry which is preliminary data.</text>
</comment>
<proteinExistence type="predicted"/>
<feature type="compositionally biased region" description="Basic and acidic residues" evidence="1">
    <location>
        <begin position="253"/>
        <end position="264"/>
    </location>
</feature>
<evidence type="ECO:0000313" key="3">
    <source>
        <dbReference type="Proteomes" id="UP000011668"/>
    </source>
</evidence>
<feature type="region of interest" description="Disordered" evidence="1">
    <location>
        <begin position="95"/>
        <end position="169"/>
    </location>
</feature>
<feature type="compositionally biased region" description="Polar residues" evidence="1">
    <location>
        <begin position="243"/>
        <end position="252"/>
    </location>
</feature>
<organism evidence="2 3">
    <name type="scientific">Thanatephorus cucumeris (strain AG1-IA)</name>
    <name type="common">Rice sheath blight fungus</name>
    <name type="synonym">Rhizoctonia solani</name>
    <dbReference type="NCBI Taxonomy" id="983506"/>
    <lineage>
        <taxon>Eukaryota</taxon>
        <taxon>Fungi</taxon>
        <taxon>Dikarya</taxon>
        <taxon>Basidiomycota</taxon>
        <taxon>Agaricomycotina</taxon>
        <taxon>Agaricomycetes</taxon>
        <taxon>Cantharellales</taxon>
        <taxon>Ceratobasidiaceae</taxon>
        <taxon>Rhizoctonia</taxon>
        <taxon>Rhizoctonia solani AG-1</taxon>
    </lineage>
</organism>
<dbReference type="EMBL" id="AFRT01002937">
    <property type="protein sequence ID" value="ELU36927.1"/>
    <property type="molecule type" value="Genomic_DNA"/>
</dbReference>
<name>L8WJM0_THACA</name>
<dbReference type="AlphaFoldDB" id="L8WJM0"/>
<keyword evidence="3" id="KW-1185">Reference proteome</keyword>
<feature type="compositionally biased region" description="Polar residues" evidence="1">
    <location>
        <begin position="146"/>
        <end position="159"/>
    </location>
</feature>
<dbReference type="Proteomes" id="UP000011668">
    <property type="component" value="Unassembled WGS sequence"/>
</dbReference>
<accession>L8WJM0</accession>
<feature type="compositionally biased region" description="Low complexity" evidence="1">
    <location>
        <begin position="104"/>
        <end position="113"/>
    </location>
</feature>
<dbReference type="HOGENOM" id="CLU_970375_0_0_1"/>
<feature type="region of interest" description="Disordered" evidence="1">
    <location>
        <begin position="183"/>
        <end position="287"/>
    </location>
</feature>